<dbReference type="OMA" id="KGLWGHI"/>
<dbReference type="OrthoDB" id="199838at2759"/>
<proteinExistence type="predicted"/>
<sequence length="343" mass="40369">MSQPRMTEEWTGKKTIEKYLSGKTLKEEIWMPLGSCALESVSQNYAQVREQNEKLTAISSPKQLLIDKVLARRRFDQLVKEEEHRARSRKLKEKQESLKQELHKLQSQKKHLGTEFTIPSCTHDDQSALQFRILQIRNNLPTLENRIQELRKEYFRNREKMLTSYNKDSIFQGAEPYHIRHINMVHSMLNDMIENLLDDYTRKTPDKMNTFTADQFSWKTSDEADNVLKEVMMDRVANLIVEQFVLEITRELSSEVAQEFFIVNQMSRSLAFDVIFNAVQEVGKERQKESQNEKPTASVDHLTTWLLEQQNDRELHRKGLWGHILSVPATEIPSDVHLQQERI</sequence>
<organism evidence="2 3">
    <name type="scientific">Chiloscyllium punctatum</name>
    <name type="common">Brownbanded bambooshark</name>
    <name type="synonym">Hemiscyllium punctatum</name>
    <dbReference type="NCBI Taxonomy" id="137246"/>
    <lineage>
        <taxon>Eukaryota</taxon>
        <taxon>Metazoa</taxon>
        <taxon>Chordata</taxon>
        <taxon>Craniata</taxon>
        <taxon>Vertebrata</taxon>
        <taxon>Chondrichthyes</taxon>
        <taxon>Elasmobranchii</taxon>
        <taxon>Galeomorphii</taxon>
        <taxon>Galeoidea</taxon>
        <taxon>Orectolobiformes</taxon>
        <taxon>Hemiscylliidae</taxon>
        <taxon>Chiloscyllium</taxon>
    </lineage>
</organism>
<protein>
    <submittedName>
        <fullName evidence="2">Uncharacterized protein</fullName>
    </submittedName>
</protein>
<accession>A0A401S2N3</accession>
<evidence type="ECO:0000313" key="3">
    <source>
        <dbReference type="Proteomes" id="UP000287033"/>
    </source>
</evidence>
<dbReference type="Proteomes" id="UP000287033">
    <property type="component" value="Unassembled WGS sequence"/>
</dbReference>
<dbReference type="AlphaFoldDB" id="A0A401S2N3"/>
<keyword evidence="3" id="KW-1185">Reference proteome</keyword>
<name>A0A401S2N3_CHIPU</name>
<reference evidence="2 3" key="1">
    <citation type="journal article" date="2018" name="Nat. Ecol. Evol.">
        <title>Shark genomes provide insights into elasmobranch evolution and the origin of vertebrates.</title>
        <authorList>
            <person name="Hara Y"/>
            <person name="Yamaguchi K"/>
            <person name="Onimaru K"/>
            <person name="Kadota M"/>
            <person name="Koyanagi M"/>
            <person name="Keeley SD"/>
            <person name="Tatsumi K"/>
            <person name="Tanaka K"/>
            <person name="Motone F"/>
            <person name="Kageyama Y"/>
            <person name="Nozu R"/>
            <person name="Adachi N"/>
            <person name="Nishimura O"/>
            <person name="Nakagawa R"/>
            <person name="Tanegashima C"/>
            <person name="Kiyatake I"/>
            <person name="Matsumoto R"/>
            <person name="Murakumo K"/>
            <person name="Nishida K"/>
            <person name="Terakita A"/>
            <person name="Kuratani S"/>
            <person name="Sato K"/>
            <person name="Hyodo S Kuraku.S."/>
        </authorList>
    </citation>
    <scope>NUCLEOTIDE SEQUENCE [LARGE SCALE GENOMIC DNA]</scope>
</reference>
<gene>
    <name evidence="2" type="ORF">chiPu_0003095</name>
</gene>
<evidence type="ECO:0000313" key="2">
    <source>
        <dbReference type="EMBL" id="GCC24693.1"/>
    </source>
</evidence>
<comment type="caution">
    <text evidence="2">The sequence shown here is derived from an EMBL/GenBank/DDBJ whole genome shotgun (WGS) entry which is preliminary data.</text>
</comment>
<evidence type="ECO:0000256" key="1">
    <source>
        <dbReference type="SAM" id="Coils"/>
    </source>
</evidence>
<feature type="coiled-coil region" evidence="1">
    <location>
        <begin position="38"/>
        <end position="160"/>
    </location>
</feature>
<dbReference type="EMBL" id="BEZZ01000064">
    <property type="protein sequence ID" value="GCC24693.1"/>
    <property type="molecule type" value="Genomic_DNA"/>
</dbReference>
<keyword evidence="1" id="KW-0175">Coiled coil</keyword>